<evidence type="ECO:0000313" key="4">
    <source>
        <dbReference type="RefSeq" id="XP_031564806.1"/>
    </source>
</evidence>
<dbReference type="Pfam" id="PF00644">
    <property type="entry name" value="PARP"/>
    <property type="match status" value="1"/>
</dbReference>
<dbReference type="FunCoup" id="A0A6P8IBR6">
    <property type="interactions" value="2206"/>
</dbReference>
<reference evidence="4" key="1">
    <citation type="submission" date="2025-08" db="UniProtKB">
        <authorList>
            <consortium name="RefSeq"/>
        </authorList>
    </citation>
    <scope>IDENTIFICATION</scope>
    <source>
        <tissue evidence="4">Tentacle</tissue>
    </source>
</reference>
<evidence type="ECO:0000259" key="2">
    <source>
        <dbReference type="PROSITE" id="PS51059"/>
    </source>
</evidence>
<accession>A0A6P8IBR6</accession>
<gene>
    <name evidence="4" type="primary">LOC116300156</name>
</gene>
<dbReference type="PANTHER" id="PTHR45740">
    <property type="entry name" value="POLY [ADP-RIBOSE] POLYMERASE"/>
    <property type="match status" value="1"/>
</dbReference>
<dbReference type="AlphaFoldDB" id="A0A6P8IBR6"/>
<dbReference type="PANTHER" id="PTHR45740:SF2">
    <property type="entry name" value="POLY [ADP-RIBOSE] POLYMERASE"/>
    <property type="match status" value="1"/>
</dbReference>
<dbReference type="InParanoid" id="A0A6P8IBR6"/>
<dbReference type="GeneID" id="116300156"/>
<keyword evidence="3" id="KW-1185">Reference proteome</keyword>
<evidence type="ECO:0000256" key="1">
    <source>
        <dbReference type="RuleBase" id="RU362114"/>
    </source>
</evidence>
<dbReference type="CDD" id="cd01439">
    <property type="entry name" value="TCCD_inducible_PARP_like"/>
    <property type="match status" value="1"/>
</dbReference>
<dbReference type="InterPro" id="IPR051712">
    <property type="entry name" value="ARTD-AVP"/>
</dbReference>
<sequence length="193" mass="21752">MDDKTGYVLIELPLASQEHIDVKKAFMKTMTSHTCVKKIERVQNPDLWTAFVQKKGRMTKKANDVPPKEMLQLFHGTAPDVADAICQQGFDWRLCGKHGTLYGKGSYFARDASYSHRYTDHAGSLCDRKMLVARVIVGSCVLGTSSLTRPPPKDPLKTHGDLHDSCVDNTLHPSIYVVFDNNQCYPQYLITYN</sequence>
<feature type="domain" description="PARP catalytic" evidence="2">
    <location>
        <begin position="1"/>
        <end position="193"/>
    </location>
</feature>
<dbReference type="GO" id="GO:1990404">
    <property type="term" value="F:NAD+-protein mono-ADP-ribosyltransferase activity"/>
    <property type="evidence" value="ECO:0007669"/>
    <property type="project" value="TreeGrafter"/>
</dbReference>
<name>A0A6P8IBR6_ACTTE</name>
<dbReference type="InterPro" id="IPR012317">
    <property type="entry name" value="Poly(ADP-ribose)pol_cat_dom"/>
</dbReference>
<dbReference type="Proteomes" id="UP000515163">
    <property type="component" value="Unplaced"/>
</dbReference>
<proteinExistence type="predicted"/>
<organism evidence="3 4">
    <name type="scientific">Actinia tenebrosa</name>
    <name type="common">Australian red waratah sea anemone</name>
    <dbReference type="NCBI Taxonomy" id="6105"/>
    <lineage>
        <taxon>Eukaryota</taxon>
        <taxon>Metazoa</taxon>
        <taxon>Cnidaria</taxon>
        <taxon>Anthozoa</taxon>
        <taxon>Hexacorallia</taxon>
        <taxon>Actiniaria</taxon>
        <taxon>Actiniidae</taxon>
        <taxon>Actinia</taxon>
    </lineage>
</organism>
<dbReference type="OrthoDB" id="6133115at2759"/>
<dbReference type="GO" id="GO:0005634">
    <property type="term" value="C:nucleus"/>
    <property type="evidence" value="ECO:0007669"/>
    <property type="project" value="TreeGrafter"/>
</dbReference>
<keyword evidence="1" id="KW-0520">NAD</keyword>
<dbReference type="PROSITE" id="PS51059">
    <property type="entry name" value="PARP_CATALYTIC"/>
    <property type="match status" value="1"/>
</dbReference>
<dbReference type="RefSeq" id="XP_031564806.1">
    <property type="nucleotide sequence ID" value="XM_031708946.1"/>
</dbReference>
<dbReference type="GO" id="GO:0003950">
    <property type="term" value="F:NAD+ poly-ADP-ribosyltransferase activity"/>
    <property type="evidence" value="ECO:0007669"/>
    <property type="project" value="UniProtKB-UniRule"/>
</dbReference>
<keyword evidence="1" id="KW-0808">Transferase</keyword>
<dbReference type="KEGG" id="aten:116300156"/>
<dbReference type="SUPFAM" id="SSF56399">
    <property type="entry name" value="ADP-ribosylation"/>
    <property type="match status" value="1"/>
</dbReference>
<evidence type="ECO:0000313" key="3">
    <source>
        <dbReference type="Proteomes" id="UP000515163"/>
    </source>
</evidence>
<keyword evidence="1" id="KW-0328">Glycosyltransferase</keyword>
<dbReference type="EC" id="2.4.2.-" evidence="1"/>
<protein>
    <recommendedName>
        <fullName evidence="1">Poly [ADP-ribose] polymerase</fullName>
        <shortName evidence="1">PARP</shortName>
        <ecNumber evidence="1">2.4.2.-</ecNumber>
    </recommendedName>
</protein>
<dbReference type="Gene3D" id="3.90.228.10">
    <property type="match status" value="1"/>
</dbReference>